<evidence type="ECO:0000256" key="2">
    <source>
        <dbReference type="ARBA" id="ARBA00008098"/>
    </source>
</evidence>
<evidence type="ECO:0000313" key="8">
    <source>
        <dbReference type="EMBL" id="AIZ03625.1"/>
    </source>
</evidence>
<name>A0A0A7HIY9_9SCAR</name>
<dbReference type="EMBL" id="KM251650">
    <property type="protein sequence ID" value="AKC58531.1"/>
    <property type="molecule type" value="mRNA"/>
</dbReference>
<keyword evidence="3" id="KW-0964">Secreted</keyword>
<accession>A0A0A7HIY9</accession>
<comment type="function">
    <text evidence="6">May be a carrier protein for lipids.</text>
</comment>
<dbReference type="SUPFAM" id="SSF47565">
    <property type="entry name" value="Insect pheromone/odorant-binding proteins"/>
    <property type="match status" value="1"/>
</dbReference>
<organism evidence="8">
    <name type="scientific">Anomala corpulenta</name>
    <dbReference type="NCBI Taxonomy" id="931571"/>
    <lineage>
        <taxon>Eukaryota</taxon>
        <taxon>Metazoa</taxon>
        <taxon>Ecdysozoa</taxon>
        <taxon>Arthropoda</taxon>
        <taxon>Hexapoda</taxon>
        <taxon>Insecta</taxon>
        <taxon>Pterygota</taxon>
        <taxon>Neoptera</taxon>
        <taxon>Endopterygota</taxon>
        <taxon>Coleoptera</taxon>
        <taxon>Polyphaga</taxon>
        <taxon>Scarabaeiformia</taxon>
        <taxon>Scarabaeidae</taxon>
        <taxon>Rutelinae</taxon>
        <taxon>Anomala</taxon>
    </lineage>
</organism>
<dbReference type="GO" id="GO:0007608">
    <property type="term" value="P:sensory perception of smell"/>
    <property type="evidence" value="ECO:0007669"/>
    <property type="project" value="TreeGrafter"/>
</dbReference>
<reference evidence="9" key="2">
    <citation type="journal article" date="2015" name="PLoS ONE">
        <title>Chemosensory Gene Families in Adult Antennae of Anomala corpulenta Motschulsky (Coleoptera: Scarabaeidae: Rutelinae).</title>
        <authorList>
            <person name="Li X."/>
            <person name="Ju Q."/>
            <person name="Jie W."/>
            <person name="Li F."/>
            <person name="Jiang X."/>
            <person name="Hu J."/>
            <person name="Qu M."/>
        </authorList>
    </citation>
    <scope>NUCLEOTIDE SEQUENCE</scope>
</reference>
<dbReference type="PANTHER" id="PTHR11857">
    <property type="entry name" value="ODORANT BINDING PROTEIN-RELATED"/>
    <property type="match status" value="1"/>
</dbReference>
<evidence type="ECO:0000256" key="5">
    <source>
        <dbReference type="ARBA" id="ARBA00023180"/>
    </source>
</evidence>
<dbReference type="PANTHER" id="PTHR11857:SF43">
    <property type="entry name" value="GEO07291P1-RELATED"/>
    <property type="match status" value="1"/>
</dbReference>
<dbReference type="GO" id="GO:0005549">
    <property type="term" value="F:odorant binding"/>
    <property type="evidence" value="ECO:0007669"/>
    <property type="project" value="InterPro"/>
</dbReference>
<dbReference type="Gene3D" id="1.10.238.20">
    <property type="entry name" value="Pheromone/general odorant binding protein domain"/>
    <property type="match status" value="1"/>
</dbReference>
<keyword evidence="4 7" id="KW-0732">Signal</keyword>
<comment type="similarity">
    <text evidence="2">Belongs to the PBP/GOBP family.</text>
</comment>
<evidence type="ECO:0000256" key="3">
    <source>
        <dbReference type="ARBA" id="ARBA00022525"/>
    </source>
</evidence>
<keyword evidence="5" id="KW-0325">Glycoprotein</keyword>
<feature type="signal peptide" evidence="7">
    <location>
        <begin position="1"/>
        <end position="17"/>
    </location>
</feature>
<evidence type="ECO:0000256" key="6">
    <source>
        <dbReference type="ARBA" id="ARBA00056866"/>
    </source>
</evidence>
<comment type="subcellular location">
    <subcellularLocation>
        <location evidence="1">Secreted</location>
    </subcellularLocation>
</comment>
<reference evidence="8" key="1">
    <citation type="journal article" date="2014" name="PLoS ONE">
        <title>De novo Sequencing, Assembly and Characterization of Antennal Transcriptome of Anomala corpulenta Motschulsky (Coleoptera: Rutelidae).</title>
        <authorList>
            <person name="Chen H."/>
            <person name="Lin L."/>
            <person name="Xie M."/>
            <person name="Zhang G."/>
            <person name="Su W."/>
        </authorList>
    </citation>
    <scope>NUCLEOTIDE SEQUENCE</scope>
    <source>
        <tissue evidence="8">Antenna</tissue>
    </source>
</reference>
<dbReference type="EMBL" id="KM258401">
    <property type="protein sequence ID" value="AIZ03625.1"/>
    <property type="molecule type" value="mRNA"/>
</dbReference>
<sequence>MKTIAVVVLLFASSVLCQDSAEDRQQRIRRYREECVKEAKVDPALIDKADAGEFADTKELKCFAKCFYVKAGFITEQGELLMDVVKAKLPPEHEREKALAIIELCKDLKGADACETAYAIHKCYFQNAHAANLHKN</sequence>
<evidence type="ECO:0000313" key="9">
    <source>
        <dbReference type="EMBL" id="AKC58531.1"/>
    </source>
</evidence>
<dbReference type="AlphaFoldDB" id="A0A0A7HIY9"/>
<dbReference type="InterPro" id="IPR036728">
    <property type="entry name" value="PBP_GOBP_sf"/>
</dbReference>
<dbReference type="Pfam" id="PF01395">
    <property type="entry name" value="PBP_GOBP"/>
    <property type="match status" value="1"/>
</dbReference>
<proteinExistence type="evidence at transcript level"/>
<dbReference type="FunFam" id="1.10.238.20:FF:000001">
    <property type="entry name" value="General odorant-binding protein lush"/>
    <property type="match status" value="1"/>
</dbReference>
<evidence type="ECO:0000256" key="7">
    <source>
        <dbReference type="SAM" id="SignalP"/>
    </source>
</evidence>
<protein>
    <submittedName>
        <fullName evidence="9">Odorant binding protein 10</fullName>
    </submittedName>
    <submittedName>
        <fullName evidence="8">Odorant binding protein 7-like protein</fullName>
    </submittedName>
</protein>
<evidence type="ECO:0000256" key="1">
    <source>
        <dbReference type="ARBA" id="ARBA00004613"/>
    </source>
</evidence>
<dbReference type="GO" id="GO:0005615">
    <property type="term" value="C:extracellular space"/>
    <property type="evidence" value="ECO:0007669"/>
    <property type="project" value="TreeGrafter"/>
</dbReference>
<feature type="chain" id="PRO_5007388251" evidence="7">
    <location>
        <begin position="18"/>
        <end position="136"/>
    </location>
</feature>
<dbReference type="SMART" id="SM00708">
    <property type="entry name" value="PhBP"/>
    <property type="match status" value="1"/>
</dbReference>
<gene>
    <name evidence="9" type="primary">OBP10</name>
</gene>
<dbReference type="InterPro" id="IPR006170">
    <property type="entry name" value="PBP/GOBP"/>
</dbReference>
<evidence type="ECO:0000256" key="4">
    <source>
        <dbReference type="ARBA" id="ARBA00022729"/>
    </source>
</evidence>
<dbReference type="CDD" id="cd23992">
    <property type="entry name" value="PBP_GOBP"/>
    <property type="match status" value="1"/>
</dbReference>